<dbReference type="AlphaFoldDB" id="A0A4Q1BKJ3"/>
<evidence type="ECO:0000313" key="3">
    <source>
        <dbReference type="Proteomes" id="UP000289152"/>
    </source>
</evidence>
<sequence length="179" mass="19366">MTDSDEKANGGKVDNLEDISLNELFIRATSTLIKTIQTPTVYYASQCHTILTFTQQLVTKSSSDNSTKRPSAPHLPRESSPPINYGESDAMASAIQTILDASSFQRDYFNRPVSSGEQPGSNSQSTTAPAAFIQDNETAGSLSMAHESHSSIETPRSWPKKALSFHDALTAGQNRTPDA</sequence>
<dbReference type="EMBL" id="SDIL01000050">
    <property type="protein sequence ID" value="RXK38301.1"/>
    <property type="molecule type" value="Genomic_DNA"/>
</dbReference>
<reference evidence="2 3" key="1">
    <citation type="submission" date="2016-06" db="EMBL/GenBank/DDBJ databases">
        <title>Evolution of pathogenesis and genome organization in the Tremellales.</title>
        <authorList>
            <person name="Cuomo C."/>
            <person name="Litvintseva A."/>
            <person name="Heitman J."/>
            <person name="Chen Y."/>
            <person name="Sun S."/>
            <person name="Springer D."/>
            <person name="Dromer F."/>
            <person name="Young S."/>
            <person name="Zeng Q."/>
            <person name="Chapman S."/>
            <person name="Gujja S."/>
            <person name="Saif S."/>
            <person name="Birren B."/>
        </authorList>
    </citation>
    <scope>NUCLEOTIDE SEQUENCE [LARGE SCALE GENOMIC DNA]</scope>
    <source>
        <strain evidence="2 3">ATCC 28783</strain>
    </source>
</reference>
<organism evidence="2 3">
    <name type="scientific">Tremella mesenterica</name>
    <name type="common">Jelly fungus</name>
    <dbReference type="NCBI Taxonomy" id="5217"/>
    <lineage>
        <taxon>Eukaryota</taxon>
        <taxon>Fungi</taxon>
        <taxon>Dikarya</taxon>
        <taxon>Basidiomycota</taxon>
        <taxon>Agaricomycotina</taxon>
        <taxon>Tremellomycetes</taxon>
        <taxon>Tremellales</taxon>
        <taxon>Tremellaceae</taxon>
        <taxon>Tremella</taxon>
    </lineage>
</organism>
<feature type="region of interest" description="Disordered" evidence="1">
    <location>
        <begin position="60"/>
        <end position="89"/>
    </location>
</feature>
<feature type="region of interest" description="Disordered" evidence="1">
    <location>
        <begin position="109"/>
        <end position="179"/>
    </location>
</feature>
<dbReference type="InParanoid" id="A0A4Q1BKJ3"/>
<name>A0A4Q1BKJ3_TREME</name>
<comment type="caution">
    <text evidence="2">The sequence shown here is derived from an EMBL/GenBank/DDBJ whole genome shotgun (WGS) entry which is preliminary data.</text>
</comment>
<feature type="compositionally biased region" description="Polar residues" evidence="1">
    <location>
        <begin position="112"/>
        <end position="128"/>
    </location>
</feature>
<gene>
    <name evidence="2" type="ORF">M231_04474</name>
</gene>
<accession>A0A4Q1BKJ3</accession>
<protein>
    <submittedName>
        <fullName evidence="2">Uncharacterized protein</fullName>
    </submittedName>
</protein>
<feature type="compositionally biased region" description="Polar residues" evidence="1">
    <location>
        <begin position="60"/>
        <end position="69"/>
    </location>
</feature>
<evidence type="ECO:0000256" key="1">
    <source>
        <dbReference type="SAM" id="MobiDB-lite"/>
    </source>
</evidence>
<dbReference type="Proteomes" id="UP000289152">
    <property type="component" value="Unassembled WGS sequence"/>
</dbReference>
<evidence type="ECO:0000313" key="2">
    <source>
        <dbReference type="EMBL" id="RXK38301.1"/>
    </source>
</evidence>
<proteinExistence type="predicted"/>
<keyword evidence="3" id="KW-1185">Reference proteome</keyword>